<dbReference type="Proteomes" id="UP000308197">
    <property type="component" value="Unassembled WGS sequence"/>
</dbReference>
<reference evidence="2 3" key="1">
    <citation type="journal article" date="2019" name="Nat. Ecol. Evol.">
        <title>Megaphylogeny resolves global patterns of mushroom evolution.</title>
        <authorList>
            <person name="Varga T."/>
            <person name="Krizsan K."/>
            <person name="Foldi C."/>
            <person name="Dima B."/>
            <person name="Sanchez-Garcia M."/>
            <person name="Sanchez-Ramirez S."/>
            <person name="Szollosi G.J."/>
            <person name="Szarkandi J.G."/>
            <person name="Papp V."/>
            <person name="Albert L."/>
            <person name="Andreopoulos W."/>
            <person name="Angelini C."/>
            <person name="Antonin V."/>
            <person name="Barry K.W."/>
            <person name="Bougher N.L."/>
            <person name="Buchanan P."/>
            <person name="Buyck B."/>
            <person name="Bense V."/>
            <person name="Catcheside P."/>
            <person name="Chovatia M."/>
            <person name="Cooper J."/>
            <person name="Damon W."/>
            <person name="Desjardin D."/>
            <person name="Finy P."/>
            <person name="Geml J."/>
            <person name="Haridas S."/>
            <person name="Hughes K."/>
            <person name="Justo A."/>
            <person name="Karasinski D."/>
            <person name="Kautmanova I."/>
            <person name="Kiss B."/>
            <person name="Kocsube S."/>
            <person name="Kotiranta H."/>
            <person name="LaButti K.M."/>
            <person name="Lechner B.E."/>
            <person name="Liimatainen K."/>
            <person name="Lipzen A."/>
            <person name="Lukacs Z."/>
            <person name="Mihaltcheva S."/>
            <person name="Morgado L.N."/>
            <person name="Niskanen T."/>
            <person name="Noordeloos M.E."/>
            <person name="Ohm R.A."/>
            <person name="Ortiz-Santana B."/>
            <person name="Ovrebo C."/>
            <person name="Racz N."/>
            <person name="Riley R."/>
            <person name="Savchenko A."/>
            <person name="Shiryaev A."/>
            <person name="Soop K."/>
            <person name="Spirin V."/>
            <person name="Szebenyi C."/>
            <person name="Tomsovsky M."/>
            <person name="Tulloss R.E."/>
            <person name="Uehling J."/>
            <person name="Grigoriev I.V."/>
            <person name="Vagvolgyi C."/>
            <person name="Papp T."/>
            <person name="Martin F.M."/>
            <person name="Miettinen O."/>
            <person name="Hibbett D.S."/>
            <person name="Nagy L.G."/>
        </authorList>
    </citation>
    <scope>NUCLEOTIDE SEQUENCE [LARGE SCALE GENOMIC DNA]</scope>
    <source>
        <strain evidence="2 3">HHB13444</strain>
    </source>
</reference>
<evidence type="ECO:0000313" key="3">
    <source>
        <dbReference type="Proteomes" id="UP000308197"/>
    </source>
</evidence>
<evidence type="ECO:0000256" key="1">
    <source>
        <dbReference type="SAM" id="MobiDB-lite"/>
    </source>
</evidence>
<keyword evidence="3" id="KW-1185">Reference proteome</keyword>
<dbReference type="InParanoid" id="A0A5C3Q173"/>
<evidence type="ECO:0008006" key="4">
    <source>
        <dbReference type="Google" id="ProtNLM"/>
    </source>
</evidence>
<gene>
    <name evidence="2" type="ORF">K466DRAFT_49925</name>
</gene>
<feature type="compositionally biased region" description="Basic and acidic residues" evidence="1">
    <location>
        <begin position="354"/>
        <end position="377"/>
    </location>
</feature>
<dbReference type="STRING" id="1314778.A0A5C3Q173"/>
<evidence type="ECO:0000313" key="2">
    <source>
        <dbReference type="EMBL" id="TFK93938.1"/>
    </source>
</evidence>
<organism evidence="2 3">
    <name type="scientific">Polyporus arcularius HHB13444</name>
    <dbReference type="NCBI Taxonomy" id="1314778"/>
    <lineage>
        <taxon>Eukaryota</taxon>
        <taxon>Fungi</taxon>
        <taxon>Dikarya</taxon>
        <taxon>Basidiomycota</taxon>
        <taxon>Agaricomycotina</taxon>
        <taxon>Agaricomycetes</taxon>
        <taxon>Polyporales</taxon>
        <taxon>Polyporaceae</taxon>
        <taxon>Polyporus</taxon>
    </lineage>
</organism>
<dbReference type="EMBL" id="ML210975">
    <property type="protein sequence ID" value="TFK93938.1"/>
    <property type="molecule type" value="Genomic_DNA"/>
</dbReference>
<protein>
    <recommendedName>
        <fullName evidence="4">Swi5-dependent recombination DNA repair protein 1</fullName>
    </recommendedName>
</protein>
<feature type="region of interest" description="Disordered" evidence="1">
    <location>
        <begin position="34"/>
        <end position="221"/>
    </location>
</feature>
<sequence length="421" mass="44666">MADCFAALPDFGDGIPALEDFHAAMPMSDDIPDDVALLEYDLPPESPPPSSSPPRVFSSPGPTSLETTPTSSPPLGSGNADGPATPSPFPKGQLSGPESRLLKRALEEEDSAAPAGTSHLPRLRERQTKRVKTEDVTPAHTPPNPTRPTPASQAKERKKLAAPFRSPVIKGPLVQGGLHAVYATGRAKVPPPPRKARAAEDDKASSSAGLPVKPEVPVANKDRTANVAKQFKSPLHASTVSCSVSDSAPAPGTFSSVKAAPTIQALQGKVQTLKQAIKIKNSRHGDDEDDVLEGLVEKWTTAAREVAWGVWEYVKDLDPGCAADVGTKSGWFADDDGRAGPGTKRGLDSSWGYDDGHAGKRARMDDGADQADEKEKGNEEEEEEEPPVVHHTLGVMLRRMGIDPATLGWDEEEGDFVDVDA</sequence>
<proteinExistence type="predicted"/>
<name>A0A5C3Q173_9APHY</name>
<accession>A0A5C3Q173</accession>
<dbReference type="AlphaFoldDB" id="A0A5C3Q173"/>
<dbReference type="Gene3D" id="6.10.140.1020">
    <property type="match status" value="1"/>
</dbReference>
<feature type="compositionally biased region" description="Basic and acidic residues" evidence="1">
    <location>
        <begin position="122"/>
        <end position="137"/>
    </location>
</feature>
<feature type="compositionally biased region" description="Low complexity" evidence="1">
    <location>
        <begin position="53"/>
        <end position="78"/>
    </location>
</feature>
<feature type="region of interest" description="Disordered" evidence="1">
    <location>
        <begin position="329"/>
        <end position="390"/>
    </location>
</feature>